<dbReference type="EMBL" id="QNRE01000015">
    <property type="protein sequence ID" value="RBO85216.1"/>
    <property type="molecule type" value="Genomic_DNA"/>
</dbReference>
<dbReference type="AlphaFoldDB" id="A0A366D5G6"/>
<dbReference type="RefSeq" id="WP_170160810.1">
    <property type="nucleotide sequence ID" value="NZ_CP107943.1"/>
</dbReference>
<gene>
    <name evidence="1" type="ORF">DFR74_11564</name>
</gene>
<keyword evidence="1" id="KW-0378">Hydrolase</keyword>
<dbReference type="SUPFAM" id="SSF53590">
    <property type="entry name" value="Nucleoside hydrolase"/>
    <property type="match status" value="1"/>
</dbReference>
<keyword evidence="2" id="KW-1185">Reference proteome</keyword>
<reference evidence="1 2" key="1">
    <citation type="submission" date="2018-06" db="EMBL/GenBank/DDBJ databases">
        <title>Genomic Encyclopedia of Type Strains, Phase IV (KMG-IV): sequencing the most valuable type-strain genomes for metagenomic binning, comparative biology and taxonomic classification.</title>
        <authorList>
            <person name="Goeker M."/>
        </authorList>
    </citation>
    <scope>NUCLEOTIDE SEQUENCE [LARGE SCALE GENOMIC DNA]</scope>
    <source>
        <strain evidence="1 2">DSM 44599</strain>
    </source>
</reference>
<comment type="caution">
    <text evidence="1">The sequence shown here is derived from an EMBL/GenBank/DDBJ whole genome shotgun (WGS) entry which is preliminary data.</text>
</comment>
<dbReference type="Proteomes" id="UP000252586">
    <property type="component" value="Unassembled WGS sequence"/>
</dbReference>
<accession>A0A366D5G6</accession>
<protein>
    <submittedName>
        <fullName evidence="1">Inosine-uridine preferring nucleoside hydrolase</fullName>
    </submittedName>
</protein>
<sequence>MLDLAGLGGDPDQWLTLWWAARQFDGAALVITGQERPYRTRAQTACHIIRDVGRIGVVLVAGAPAPKGTPSRWIPTGVGHGQETELPVSTTAWRKFAQILPDYGRRVHWVCAGPLTNLARVLDADESASAGLGLASRCALTLVCERDRADPYLGVDPGAARSVLRRVRDVTVVDPSTLPEEICLTDTSVVGHRLSESELPGTPELRGHVRRWRELEGPDAPLRLATPAALAAAIGLGTTHSRIAVRVDEAGRLVSDPGGRSARLARVEVGALLGTLATALTPAPAPECASFERRKP</sequence>
<organism evidence="1 2">
    <name type="scientific">Nocardia puris</name>
    <dbReference type="NCBI Taxonomy" id="208602"/>
    <lineage>
        <taxon>Bacteria</taxon>
        <taxon>Bacillati</taxon>
        <taxon>Actinomycetota</taxon>
        <taxon>Actinomycetes</taxon>
        <taxon>Mycobacteriales</taxon>
        <taxon>Nocardiaceae</taxon>
        <taxon>Nocardia</taxon>
    </lineage>
</organism>
<dbReference type="GO" id="GO:0016799">
    <property type="term" value="F:hydrolase activity, hydrolyzing N-glycosyl compounds"/>
    <property type="evidence" value="ECO:0007669"/>
    <property type="project" value="InterPro"/>
</dbReference>
<dbReference type="Gene3D" id="3.90.245.10">
    <property type="entry name" value="Ribonucleoside hydrolase-like"/>
    <property type="match status" value="1"/>
</dbReference>
<proteinExistence type="predicted"/>
<dbReference type="InterPro" id="IPR036452">
    <property type="entry name" value="Ribo_hydro-like"/>
</dbReference>
<dbReference type="STRING" id="1210090.GCA_001613185_03132"/>
<evidence type="ECO:0000313" key="2">
    <source>
        <dbReference type="Proteomes" id="UP000252586"/>
    </source>
</evidence>
<evidence type="ECO:0000313" key="1">
    <source>
        <dbReference type="EMBL" id="RBO85216.1"/>
    </source>
</evidence>
<name>A0A366D5G6_9NOCA</name>